<dbReference type="EMBL" id="CAJGYM010000039">
    <property type="protein sequence ID" value="CAD6193881.1"/>
    <property type="molecule type" value="Genomic_DNA"/>
</dbReference>
<reference evidence="2" key="1">
    <citation type="submission" date="2020-10" db="EMBL/GenBank/DDBJ databases">
        <authorList>
            <person name="Kikuchi T."/>
        </authorList>
    </citation>
    <scope>NUCLEOTIDE SEQUENCE</scope>
    <source>
        <strain evidence="2">NKZ352</strain>
    </source>
</reference>
<dbReference type="PANTHER" id="PTHR37433:SF6">
    <property type="entry name" value="ACTIVIN_RECP DOMAIN-CONTAINING PROTEIN"/>
    <property type="match status" value="1"/>
</dbReference>
<comment type="caution">
    <text evidence="2">The sequence shown here is derived from an EMBL/GenBank/DDBJ whole genome shotgun (WGS) entry which is preliminary data.</text>
</comment>
<name>A0A8S1HHK5_9PELO</name>
<dbReference type="AlphaFoldDB" id="A0A8S1HHK5"/>
<gene>
    <name evidence="2" type="ORF">CAUJ_LOCUS9800</name>
</gene>
<keyword evidence="1" id="KW-0732">Signal</keyword>
<feature type="signal peptide" evidence="1">
    <location>
        <begin position="1"/>
        <end position="19"/>
    </location>
</feature>
<organism evidence="2 3">
    <name type="scientific">Caenorhabditis auriculariae</name>
    <dbReference type="NCBI Taxonomy" id="2777116"/>
    <lineage>
        <taxon>Eukaryota</taxon>
        <taxon>Metazoa</taxon>
        <taxon>Ecdysozoa</taxon>
        <taxon>Nematoda</taxon>
        <taxon>Chromadorea</taxon>
        <taxon>Rhabditida</taxon>
        <taxon>Rhabditina</taxon>
        <taxon>Rhabditomorpha</taxon>
        <taxon>Rhabditoidea</taxon>
        <taxon>Rhabditidae</taxon>
        <taxon>Peloderinae</taxon>
        <taxon>Caenorhabditis</taxon>
    </lineage>
</organism>
<dbReference type="Proteomes" id="UP000835052">
    <property type="component" value="Unassembled WGS sequence"/>
</dbReference>
<dbReference type="OrthoDB" id="5773656at2759"/>
<protein>
    <submittedName>
        <fullName evidence="2">Uncharacterized protein</fullName>
    </submittedName>
</protein>
<keyword evidence="3" id="KW-1185">Reference proteome</keyword>
<evidence type="ECO:0000313" key="3">
    <source>
        <dbReference type="Proteomes" id="UP000835052"/>
    </source>
</evidence>
<sequence length="345" mass="38726">MQVFTVFVVVAVGVGVASADSCYACSGTCHSDHCNCQMGSCHANQCFSERRPTEVPGVMRITKGCLRHSSRRHAGCEYDHFRDHVSCICSGRFCNENITKPHQPRPVTCRSCTEKNPDCDDRCTGHWCHEDSTTGASGCGFGPPALPFFFKGPEVFYYRNKQCVTLSRGAGKPRRHCICNTDMCNTVFNYNFKPERLQLSLQRERDRENSLRSRSLVMSTPDFSLPLYNCINCEMNTQDAGSVTSSCKQNRCKGHYCTYASQRHFNKASTRASTLVSMNELQGCLNVSDSGQLQIGCSRKWMPDEYEEVLCACRGNMCNRDEITADSIFVFPLFLSFLSCLLSFL</sequence>
<evidence type="ECO:0000256" key="1">
    <source>
        <dbReference type="SAM" id="SignalP"/>
    </source>
</evidence>
<evidence type="ECO:0000313" key="2">
    <source>
        <dbReference type="EMBL" id="CAD6193881.1"/>
    </source>
</evidence>
<feature type="chain" id="PRO_5035937269" evidence="1">
    <location>
        <begin position="20"/>
        <end position="345"/>
    </location>
</feature>
<dbReference type="PANTHER" id="PTHR37433">
    <property type="entry name" value="PROTEIN CBG25136-RELATED"/>
    <property type="match status" value="1"/>
</dbReference>
<accession>A0A8S1HHK5</accession>
<proteinExistence type="predicted"/>